<keyword evidence="2" id="KW-1185">Reference proteome</keyword>
<accession>C0C0R6</accession>
<dbReference type="HOGENOM" id="CLU_2521729_0_0_9"/>
<reference evidence="1" key="2">
    <citation type="submission" date="2013-06" db="EMBL/GenBank/DDBJ databases">
        <title>Draft genome sequence of Clostridium hylemonae (DSM 15053).</title>
        <authorList>
            <person name="Sudarsanam P."/>
            <person name="Ley R."/>
            <person name="Guruge J."/>
            <person name="Turnbaugh P.J."/>
            <person name="Mahowald M."/>
            <person name="Liep D."/>
            <person name="Gordon J."/>
        </authorList>
    </citation>
    <scope>NUCLEOTIDE SEQUENCE</scope>
    <source>
        <strain evidence="1">DSM 15053</strain>
    </source>
</reference>
<evidence type="ECO:0000313" key="2">
    <source>
        <dbReference type="Proteomes" id="UP000004893"/>
    </source>
</evidence>
<proteinExistence type="predicted"/>
<protein>
    <recommendedName>
        <fullName evidence="3">DUF2007 domain-containing protein</fullName>
    </recommendedName>
</protein>
<reference evidence="1" key="1">
    <citation type="submission" date="2009-02" db="EMBL/GenBank/DDBJ databases">
        <authorList>
            <person name="Fulton L."/>
            <person name="Clifton S."/>
            <person name="Fulton B."/>
            <person name="Xu J."/>
            <person name="Minx P."/>
            <person name="Pepin K.H."/>
            <person name="Johnson M."/>
            <person name="Bhonagiri V."/>
            <person name="Nash W.E."/>
            <person name="Mardis E.R."/>
            <person name="Wilson R.K."/>
        </authorList>
    </citation>
    <scope>NUCLEOTIDE SEQUENCE [LARGE SCALE GENOMIC DNA]</scope>
    <source>
        <strain evidence="1">DSM 15053</strain>
    </source>
</reference>
<organism evidence="1 2">
    <name type="scientific">[Clostridium] hylemonae DSM 15053</name>
    <dbReference type="NCBI Taxonomy" id="553973"/>
    <lineage>
        <taxon>Bacteria</taxon>
        <taxon>Bacillati</taxon>
        <taxon>Bacillota</taxon>
        <taxon>Clostridia</taxon>
        <taxon>Lachnospirales</taxon>
        <taxon>Lachnospiraceae</taxon>
    </lineage>
</organism>
<dbReference type="Proteomes" id="UP000004893">
    <property type="component" value="Unassembled WGS sequence"/>
</dbReference>
<evidence type="ECO:0008006" key="3">
    <source>
        <dbReference type="Google" id="ProtNLM"/>
    </source>
</evidence>
<evidence type="ECO:0000313" key="1">
    <source>
        <dbReference type="EMBL" id="EEG74403.1"/>
    </source>
</evidence>
<comment type="caution">
    <text evidence="1">The sequence shown here is derived from an EMBL/GenBank/DDBJ whole genome shotgun (WGS) entry which is preliminary data.</text>
</comment>
<sequence length="84" mass="9681">MFNKKRLIQTESLSYAISVKSTLNDHNIPYTERVDAGSGWMQFITLLFVSGRGSYGLNSDHKQTYSVYVNEDRYEQAVKLISRL</sequence>
<name>C0C0R6_9FIRM</name>
<gene>
    <name evidence="1" type="ORF">CLOHYLEM_05670</name>
</gene>
<dbReference type="EMBL" id="ABYI02000020">
    <property type="protein sequence ID" value="EEG74403.1"/>
    <property type="molecule type" value="Genomic_DNA"/>
</dbReference>
<dbReference type="AlphaFoldDB" id="C0C0R6"/>